<reference evidence="4" key="1">
    <citation type="submission" date="2020-02" db="EMBL/GenBank/DDBJ databases">
        <authorList>
            <person name="Meier V. D."/>
        </authorList>
    </citation>
    <scope>NUCLEOTIDE SEQUENCE</scope>
    <source>
        <strain evidence="4">AVDCRST_MAG37</strain>
    </source>
</reference>
<keyword evidence="1" id="KW-0808">Transferase</keyword>
<keyword evidence="2" id="KW-0012">Acyltransferase</keyword>
<feature type="domain" description="N-acetyltransferase" evidence="3">
    <location>
        <begin position="6"/>
        <end position="150"/>
    </location>
</feature>
<dbReference type="InterPro" id="IPR016181">
    <property type="entry name" value="Acyl_CoA_acyltransferase"/>
</dbReference>
<dbReference type="AlphaFoldDB" id="A0A6J4QCJ9"/>
<dbReference type="GO" id="GO:0016747">
    <property type="term" value="F:acyltransferase activity, transferring groups other than amino-acyl groups"/>
    <property type="evidence" value="ECO:0007669"/>
    <property type="project" value="InterPro"/>
</dbReference>
<evidence type="ECO:0000259" key="3">
    <source>
        <dbReference type="PROSITE" id="PS51186"/>
    </source>
</evidence>
<accession>A0A6J4QCJ9</accession>
<dbReference type="CDD" id="cd04301">
    <property type="entry name" value="NAT_SF"/>
    <property type="match status" value="1"/>
</dbReference>
<dbReference type="PANTHER" id="PTHR43877">
    <property type="entry name" value="AMINOALKYLPHOSPHONATE N-ACETYLTRANSFERASE-RELATED-RELATED"/>
    <property type="match status" value="1"/>
</dbReference>
<dbReference type="PROSITE" id="PS51186">
    <property type="entry name" value="GNAT"/>
    <property type="match status" value="1"/>
</dbReference>
<organism evidence="4">
    <name type="scientific">uncultured Rubrobacteraceae bacterium</name>
    <dbReference type="NCBI Taxonomy" id="349277"/>
    <lineage>
        <taxon>Bacteria</taxon>
        <taxon>Bacillati</taxon>
        <taxon>Actinomycetota</taxon>
        <taxon>Rubrobacteria</taxon>
        <taxon>Rubrobacterales</taxon>
        <taxon>Rubrobacteraceae</taxon>
        <taxon>environmental samples</taxon>
    </lineage>
</organism>
<evidence type="ECO:0000313" key="4">
    <source>
        <dbReference type="EMBL" id="CAA9440882.1"/>
    </source>
</evidence>
<sequence>MTPRNLEIRFIAPEELGGPLSLLEGFMRDGEPLPTLFVGQLARAVERGDLEVLVAFTKPEKRSVGAVVLAFRHSVSLGASFASIEDLYVRPDARRRGVGRALFKAVEERCKERGISYVEVQTDDGAAPFYKALGYESEEGVRVLSRSYAF</sequence>
<name>A0A6J4QCJ9_9ACTN</name>
<dbReference type="SUPFAM" id="SSF55729">
    <property type="entry name" value="Acyl-CoA N-acyltransferases (Nat)"/>
    <property type="match status" value="1"/>
</dbReference>
<proteinExistence type="predicted"/>
<gene>
    <name evidence="4" type="ORF">AVDCRST_MAG37-1362</name>
</gene>
<evidence type="ECO:0000256" key="2">
    <source>
        <dbReference type="ARBA" id="ARBA00023315"/>
    </source>
</evidence>
<protein>
    <recommendedName>
        <fullName evidence="3">N-acetyltransferase domain-containing protein</fullName>
    </recommendedName>
</protein>
<dbReference type="InterPro" id="IPR000182">
    <property type="entry name" value="GNAT_dom"/>
</dbReference>
<dbReference type="Pfam" id="PF00583">
    <property type="entry name" value="Acetyltransf_1"/>
    <property type="match status" value="1"/>
</dbReference>
<dbReference type="Gene3D" id="3.40.630.30">
    <property type="match status" value="1"/>
</dbReference>
<evidence type="ECO:0000256" key="1">
    <source>
        <dbReference type="ARBA" id="ARBA00022679"/>
    </source>
</evidence>
<dbReference type="EMBL" id="CADCVD010000057">
    <property type="protein sequence ID" value="CAA9440882.1"/>
    <property type="molecule type" value="Genomic_DNA"/>
</dbReference>
<dbReference type="InterPro" id="IPR050832">
    <property type="entry name" value="Bact_Acetyltransf"/>
</dbReference>